<sequence length="310" mass="34329">MPMNLCPICDFIKPINQCILWSHSFTPVLTSRLELSSLIAIYGPVIVFILLNKLHSCLLDLTVNLSVTLVQSHQHPSGMNIKDKTLTKQPNKKSSSMYTFFFYKTTISVQISDNNSFSENVEDNDDQDSCPEKDTTAKKEEEDPDLRGNSVAKDQESDEPGLAKDIGSKDEEPQTGGPKSTLGNIHREPFLTSSSDWPSINLPMGQARRAEWELLADIFDLDATHCGNALPISLINGSQNQFQAGVCLMQQVLQELGKQSTENQATATSASWALRLDFGVPWKAETLPPILGDTLDDLTAHAKFVIEFKD</sequence>
<feature type="region of interest" description="Disordered" evidence="1">
    <location>
        <begin position="116"/>
        <end position="194"/>
    </location>
</feature>
<evidence type="ECO:0000313" key="2">
    <source>
        <dbReference type="EMBL" id="EGG05576.1"/>
    </source>
</evidence>
<evidence type="ECO:0000313" key="3">
    <source>
        <dbReference type="Proteomes" id="UP000001072"/>
    </source>
</evidence>
<gene>
    <name evidence="2" type="ORF">MELLADRAFT_63974</name>
</gene>
<dbReference type="RefSeq" id="XP_007411065.1">
    <property type="nucleotide sequence ID" value="XM_007411003.1"/>
</dbReference>
<protein>
    <submittedName>
        <fullName evidence="2">Uncharacterized protein</fullName>
    </submittedName>
</protein>
<dbReference type="VEuPathDB" id="FungiDB:MELLADRAFT_63974"/>
<proteinExistence type="predicted"/>
<feature type="compositionally biased region" description="Acidic residues" evidence="1">
    <location>
        <begin position="120"/>
        <end position="129"/>
    </location>
</feature>
<name>F4RPP4_MELLP</name>
<dbReference type="KEGG" id="mlr:MELLADRAFT_63974"/>
<accession>F4RPP4</accession>
<dbReference type="AlphaFoldDB" id="F4RPP4"/>
<reference evidence="3" key="1">
    <citation type="journal article" date="2011" name="Proc. Natl. Acad. Sci. U.S.A.">
        <title>Obligate biotrophy features unraveled by the genomic analysis of rust fungi.</title>
        <authorList>
            <person name="Duplessis S."/>
            <person name="Cuomo C.A."/>
            <person name="Lin Y.-C."/>
            <person name="Aerts A."/>
            <person name="Tisserant E."/>
            <person name="Veneault-Fourrey C."/>
            <person name="Joly D.L."/>
            <person name="Hacquard S."/>
            <person name="Amselem J."/>
            <person name="Cantarel B.L."/>
            <person name="Chiu R."/>
            <person name="Coutinho P.M."/>
            <person name="Feau N."/>
            <person name="Field M."/>
            <person name="Frey P."/>
            <person name="Gelhaye E."/>
            <person name="Goldberg J."/>
            <person name="Grabherr M.G."/>
            <person name="Kodira C.D."/>
            <person name="Kohler A."/>
            <person name="Kuees U."/>
            <person name="Lindquist E.A."/>
            <person name="Lucas S.M."/>
            <person name="Mago R."/>
            <person name="Mauceli E."/>
            <person name="Morin E."/>
            <person name="Murat C."/>
            <person name="Pangilinan J.L."/>
            <person name="Park R."/>
            <person name="Pearson M."/>
            <person name="Quesneville H."/>
            <person name="Rouhier N."/>
            <person name="Sakthikumar S."/>
            <person name="Salamov A.A."/>
            <person name="Schmutz J."/>
            <person name="Selles B."/>
            <person name="Shapiro H."/>
            <person name="Tanguay P."/>
            <person name="Tuskan G.A."/>
            <person name="Henrissat B."/>
            <person name="Van de Peer Y."/>
            <person name="Rouze P."/>
            <person name="Ellis J.G."/>
            <person name="Dodds P.N."/>
            <person name="Schein J.E."/>
            <person name="Zhong S."/>
            <person name="Hamelin R.C."/>
            <person name="Grigoriev I.V."/>
            <person name="Szabo L.J."/>
            <person name="Martin F."/>
        </authorList>
    </citation>
    <scope>NUCLEOTIDE SEQUENCE [LARGE SCALE GENOMIC DNA]</scope>
    <source>
        <strain evidence="3">98AG31 / pathotype 3-4-7</strain>
    </source>
</reference>
<dbReference type="GeneID" id="18930181"/>
<dbReference type="InParanoid" id="F4RPP4"/>
<dbReference type="HOGENOM" id="CLU_897359_0_0_1"/>
<organism evidence="3">
    <name type="scientific">Melampsora larici-populina (strain 98AG31 / pathotype 3-4-7)</name>
    <name type="common">Poplar leaf rust fungus</name>
    <dbReference type="NCBI Taxonomy" id="747676"/>
    <lineage>
        <taxon>Eukaryota</taxon>
        <taxon>Fungi</taxon>
        <taxon>Dikarya</taxon>
        <taxon>Basidiomycota</taxon>
        <taxon>Pucciniomycotina</taxon>
        <taxon>Pucciniomycetes</taxon>
        <taxon>Pucciniales</taxon>
        <taxon>Melampsoraceae</taxon>
        <taxon>Melampsora</taxon>
    </lineage>
</organism>
<keyword evidence="3" id="KW-1185">Reference proteome</keyword>
<dbReference type="Proteomes" id="UP000001072">
    <property type="component" value="Unassembled WGS sequence"/>
</dbReference>
<feature type="compositionally biased region" description="Basic and acidic residues" evidence="1">
    <location>
        <begin position="130"/>
        <end position="141"/>
    </location>
</feature>
<dbReference type="EMBL" id="GL883112">
    <property type="protein sequence ID" value="EGG05576.1"/>
    <property type="molecule type" value="Genomic_DNA"/>
</dbReference>
<evidence type="ECO:0000256" key="1">
    <source>
        <dbReference type="SAM" id="MobiDB-lite"/>
    </source>
</evidence>